<feature type="non-terminal residue" evidence="1">
    <location>
        <position position="1"/>
    </location>
</feature>
<evidence type="ECO:0000313" key="1">
    <source>
        <dbReference type="EMBL" id="GMT34932.1"/>
    </source>
</evidence>
<comment type="caution">
    <text evidence="1">The sequence shown here is derived from an EMBL/GenBank/DDBJ whole genome shotgun (WGS) entry which is preliminary data.</text>
</comment>
<protein>
    <submittedName>
        <fullName evidence="1">Uncharacterized protein</fullName>
    </submittedName>
</protein>
<organism evidence="1 2">
    <name type="scientific">Pristionchus fissidentatus</name>
    <dbReference type="NCBI Taxonomy" id="1538716"/>
    <lineage>
        <taxon>Eukaryota</taxon>
        <taxon>Metazoa</taxon>
        <taxon>Ecdysozoa</taxon>
        <taxon>Nematoda</taxon>
        <taxon>Chromadorea</taxon>
        <taxon>Rhabditida</taxon>
        <taxon>Rhabditina</taxon>
        <taxon>Diplogasteromorpha</taxon>
        <taxon>Diplogasteroidea</taxon>
        <taxon>Neodiplogasteridae</taxon>
        <taxon>Pristionchus</taxon>
    </lineage>
</organism>
<dbReference type="AlphaFoldDB" id="A0AAV5WYV5"/>
<gene>
    <name evidence="1" type="ORF">PFISCL1PPCAC_26229</name>
</gene>
<evidence type="ECO:0000313" key="2">
    <source>
        <dbReference type="Proteomes" id="UP001432322"/>
    </source>
</evidence>
<reference evidence="1" key="1">
    <citation type="submission" date="2023-10" db="EMBL/GenBank/DDBJ databases">
        <title>Genome assembly of Pristionchus species.</title>
        <authorList>
            <person name="Yoshida K."/>
            <person name="Sommer R.J."/>
        </authorList>
    </citation>
    <scope>NUCLEOTIDE SEQUENCE</scope>
    <source>
        <strain evidence="1">RS5133</strain>
    </source>
</reference>
<dbReference type="EMBL" id="BTSY01000006">
    <property type="protein sequence ID" value="GMT34932.1"/>
    <property type="molecule type" value="Genomic_DNA"/>
</dbReference>
<sequence>IPYPLSCQSLPYPLSSSSHTSSVAPEMSKTADYYLPPIVRSLGEDVRVDKVRLQCKTLDDGRYLYTYTMDLAQDKPNQTSESGEKDQRSIVKVQRSAYAIFRHLRRQESETDYSVKSFRVRRPATKPALPEPIALTSSRSIRGLTDMTMRSDEEELSSGIRQEVTITFYLFGQTERGDYYRRRVFDAFLGHTSVRRVLRSFAALTDHSFKQFVDHLYILPGNGDQLKDATKWQKLPRNNITLTLGDLRYAGQELSSEMVLIVDMIGVRSLSSDVQRSIKHQ</sequence>
<keyword evidence="2" id="KW-1185">Reference proteome</keyword>
<name>A0AAV5WYV5_9BILA</name>
<accession>A0AAV5WYV5</accession>
<dbReference type="Proteomes" id="UP001432322">
    <property type="component" value="Unassembled WGS sequence"/>
</dbReference>
<proteinExistence type="predicted"/>